<evidence type="ECO:0000313" key="4">
    <source>
        <dbReference type="Proteomes" id="UP001589748"/>
    </source>
</evidence>
<dbReference type="Proteomes" id="UP001589748">
    <property type="component" value="Unassembled WGS sequence"/>
</dbReference>
<organism evidence="3 4">
    <name type="scientific">Kineococcus gynurae</name>
    <dbReference type="NCBI Taxonomy" id="452979"/>
    <lineage>
        <taxon>Bacteria</taxon>
        <taxon>Bacillati</taxon>
        <taxon>Actinomycetota</taxon>
        <taxon>Actinomycetes</taxon>
        <taxon>Kineosporiales</taxon>
        <taxon>Kineosporiaceae</taxon>
        <taxon>Kineococcus</taxon>
    </lineage>
</organism>
<protein>
    <submittedName>
        <fullName evidence="3">TadE family protein</fullName>
    </submittedName>
</protein>
<keyword evidence="1" id="KW-0812">Transmembrane</keyword>
<keyword evidence="1" id="KW-0472">Membrane</keyword>
<sequence>MRLRGRRHLLLTPRGTGTRDRGSAALELAVVAPALLLLVFTAVQVGLWGYGRAVAQQAAREGVSQYRLAADARTAELYRPVVEAHVRGYAGTLGREALTDATVASTWVTDPTGRPRVEVAVTGTTITLVPGLHLAVTGRAQGSVERFGDGR</sequence>
<evidence type="ECO:0000259" key="2">
    <source>
        <dbReference type="Pfam" id="PF07811"/>
    </source>
</evidence>
<dbReference type="InterPro" id="IPR012495">
    <property type="entry name" value="TadE-like_dom"/>
</dbReference>
<name>A0ABV5LXP3_9ACTN</name>
<proteinExistence type="predicted"/>
<accession>A0ABV5LXP3</accession>
<keyword evidence="4" id="KW-1185">Reference proteome</keyword>
<feature type="transmembrane region" description="Helical" evidence="1">
    <location>
        <begin position="28"/>
        <end position="50"/>
    </location>
</feature>
<dbReference type="EMBL" id="JBHMDM010000012">
    <property type="protein sequence ID" value="MFB9378856.1"/>
    <property type="molecule type" value="Genomic_DNA"/>
</dbReference>
<comment type="caution">
    <text evidence="3">The sequence shown here is derived from an EMBL/GenBank/DDBJ whole genome shotgun (WGS) entry which is preliminary data.</text>
</comment>
<evidence type="ECO:0000256" key="1">
    <source>
        <dbReference type="SAM" id="Phobius"/>
    </source>
</evidence>
<dbReference type="RefSeq" id="WP_380155566.1">
    <property type="nucleotide sequence ID" value="NZ_JBHMDM010000012.1"/>
</dbReference>
<evidence type="ECO:0000313" key="3">
    <source>
        <dbReference type="EMBL" id="MFB9378856.1"/>
    </source>
</evidence>
<reference evidence="3 4" key="1">
    <citation type="submission" date="2024-09" db="EMBL/GenBank/DDBJ databases">
        <authorList>
            <person name="Sun Q."/>
            <person name="Mori K."/>
        </authorList>
    </citation>
    <scope>NUCLEOTIDE SEQUENCE [LARGE SCALE GENOMIC DNA]</scope>
    <source>
        <strain evidence="3 4">TISTR 1856</strain>
    </source>
</reference>
<keyword evidence="1" id="KW-1133">Transmembrane helix</keyword>
<gene>
    <name evidence="3" type="ORF">ACFFVI_18005</name>
</gene>
<feature type="domain" description="TadE-like" evidence="2">
    <location>
        <begin position="22"/>
        <end position="63"/>
    </location>
</feature>
<dbReference type="Pfam" id="PF07811">
    <property type="entry name" value="TadE"/>
    <property type="match status" value="1"/>
</dbReference>